<accession>A0AAD6J435</accession>
<dbReference type="InterPro" id="IPR050390">
    <property type="entry name" value="C5-Methyltransferase"/>
</dbReference>
<comment type="caution">
    <text evidence="6">The sequence shown here is derived from an EMBL/GenBank/DDBJ whole genome shotgun (WGS) entry which is preliminary data.</text>
</comment>
<dbReference type="Proteomes" id="UP001221413">
    <property type="component" value="Unassembled WGS sequence"/>
</dbReference>
<dbReference type="PANTHER" id="PTHR10629">
    <property type="entry name" value="CYTOSINE-SPECIFIC METHYLTRANSFERASE"/>
    <property type="match status" value="1"/>
</dbReference>
<dbReference type="EC" id="2.1.1.37" evidence="1"/>
<keyword evidence="4 5" id="KW-0949">S-adenosyl-L-methionine</keyword>
<organism evidence="6 7">
    <name type="scientific">Drechslerella dactyloides</name>
    <name type="common">Nematode-trapping fungus</name>
    <name type="synonym">Arthrobotrys dactyloides</name>
    <dbReference type="NCBI Taxonomy" id="74499"/>
    <lineage>
        <taxon>Eukaryota</taxon>
        <taxon>Fungi</taxon>
        <taxon>Dikarya</taxon>
        <taxon>Ascomycota</taxon>
        <taxon>Pezizomycotina</taxon>
        <taxon>Orbiliomycetes</taxon>
        <taxon>Orbiliales</taxon>
        <taxon>Orbiliaceae</taxon>
        <taxon>Drechslerella</taxon>
    </lineage>
</organism>
<evidence type="ECO:0000256" key="3">
    <source>
        <dbReference type="ARBA" id="ARBA00022679"/>
    </source>
</evidence>
<dbReference type="GO" id="GO:0003677">
    <property type="term" value="F:DNA binding"/>
    <property type="evidence" value="ECO:0007669"/>
    <property type="project" value="TreeGrafter"/>
</dbReference>
<dbReference type="EMBL" id="JAQGDS010000001">
    <property type="protein sequence ID" value="KAJ6263945.1"/>
    <property type="molecule type" value="Genomic_DNA"/>
</dbReference>
<feature type="active site" evidence="5">
    <location>
        <position position="414"/>
    </location>
</feature>
<dbReference type="GO" id="GO:0044027">
    <property type="term" value="P:negative regulation of gene expression via chromosomal CpG island methylation"/>
    <property type="evidence" value="ECO:0007669"/>
    <property type="project" value="TreeGrafter"/>
</dbReference>
<keyword evidence="7" id="KW-1185">Reference proteome</keyword>
<dbReference type="GO" id="GO:0032259">
    <property type="term" value="P:methylation"/>
    <property type="evidence" value="ECO:0007669"/>
    <property type="project" value="UniProtKB-KW"/>
</dbReference>
<dbReference type="PROSITE" id="PS51679">
    <property type="entry name" value="SAM_MT_C5"/>
    <property type="match status" value="1"/>
</dbReference>
<dbReference type="GO" id="GO:0005634">
    <property type="term" value="C:nucleus"/>
    <property type="evidence" value="ECO:0007669"/>
    <property type="project" value="TreeGrafter"/>
</dbReference>
<evidence type="ECO:0000256" key="2">
    <source>
        <dbReference type="ARBA" id="ARBA00022603"/>
    </source>
</evidence>
<sequence>MREKRKIDVVDLTSASRVEYNVVEDLDFDLFEIGSSISNTPKKRRQLGNKTPPKELPKNLTEYDGNFEELELRVGGCVELAADITLLGETEALTDGYFLHINRVLTSHEGQFLVGPLFKRARWLYGLCDRIAGELVWLRDTAIVDATDIVRVRELILTNHTESTCDGIFPREDADYDRLEDNIGRLICRRRAFIADNARDTTGSANMVLGKEAYIRMLRENEADEGFRFSAKSMKRNWMEHKEDNIKKEKAQLDSVSIDLTVPEITSNSTRTTIHSWTTKQTKRTAFSNHGKRTSLKESTTTKSTVYRTSSEITQHDILKITNPSSALQQTSKTYTFGDFFCGAGGASCGARLAGLKVMYGIDLEPNAVNSYAANFGKNRAFSVDICEFAAEISDVKIPASRLHCDVIHLSCPCQFFSPAHTRPGKDDSKNESASLAIDKILKLVRPRAVTLEQTFGLSTARRFRSHFTTVVDQLVRNGYSVRWGVKDATDPGEEPPRFPAATSFNPFQRQSGINIRGLPTTPTIGEVLRSIPHDAENHTPKFFPTPRVSSYRLDQPFNRTITCDGGGNKVHPNGRRNFTPREFASFQTFPTDYKFRAPSDNKILKLIGNAWPPRFAQSIFEAVVKQLEKLDRNE</sequence>
<keyword evidence="2 5" id="KW-0489">Methyltransferase</keyword>
<dbReference type="PANTHER" id="PTHR10629:SF52">
    <property type="entry name" value="DNA (CYTOSINE-5)-METHYLTRANSFERASE 1"/>
    <property type="match status" value="1"/>
</dbReference>
<proteinExistence type="inferred from homology"/>
<dbReference type="InterPro" id="IPR001525">
    <property type="entry name" value="C5_MeTfrase"/>
</dbReference>
<protein>
    <recommendedName>
        <fullName evidence="1">DNA (cytosine-5-)-methyltransferase</fullName>
        <ecNumber evidence="1">2.1.1.37</ecNumber>
    </recommendedName>
</protein>
<name>A0AAD6J435_DREDA</name>
<evidence type="ECO:0000313" key="6">
    <source>
        <dbReference type="EMBL" id="KAJ6263945.1"/>
    </source>
</evidence>
<dbReference type="Gene3D" id="3.40.50.150">
    <property type="entry name" value="Vaccinia Virus protein VP39"/>
    <property type="match status" value="1"/>
</dbReference>
<comment type="similarity">
    <text evidence="5">Belongs to the class I-like SAM-binding methyltransferase superfamily. C5-methyltransferase family.</text>
</comment>
<reference evidence="6" key="1">
    <citation type="submission" date="2023-01" db="EMBL/GenBank/DDBJ databases">
        <title>The chitinases involved in constricting ring structure development in the nematode-trapping fungus Drechslerella dactyloides.</title>
        <authorList>
            <person name="Wang R."/>
            <person name="Zhang L."/>
            <person name="Tang P."/>
            <person name="Li S."/>
            <person name="Liang L."/>
        </authorList>
    </citation>
    <scope>NUCLEOTIDE SEQUENCE</scope>
    <source>
        <strain evidence="6">YMF1.00031</strain>
    </source>
</reference>
<evidence type="ECO:0000313" key="7">
    <source>
        <dbReference type="Proteomes" id="UP001221413"/>
    </source>
</evidence>
<dbReference type="SUPFAM" id="SSF53335">
    <property type="entry name" value="S-adenosyl-L-methionine-dependent methyltransferases"/>
    <property type="match status" value="1"/>
</dbReference>
<keyword evidence="3 5" id="KW-0808">Transferase</keyword>
<gene>
    <name evidence="6" type="ORF">Dda_0082</name>
</gene>
<evidence type="ECO:0000256" key="4">
    <source>
        <dbReference type="ARBA" id="ARBA00022691"/>
    </source>
</evidence>
<dbReference type="Pfam" id="PF00145">
    <property type="entry name" value="DNA_methylase"/>
    <property type="match status" value="2"/>
</dbReference>
<dbReference type="GO" id="GO:0003886">
    <property type="term" value="F:DNA (cytosine-5-)-methyltransferase activity"/>
    <property type="evidence" value="ECO:0007669"/>
    <property type="project" value="UniProtKB-EC"/>
</dbReference>
<evidence type="ECO:0000256" key="5">
    <source>
        <dbReference type="PROSITE-ProRule" id="PRU01016"/>
    </source>
</evidence>
<evidence type="ECO:0000256" key="1">
    <source>
        <dbReference type="ARBA" id="ARBA00011975"/>
    </source>
</evidence>
<dbReference type="AlphaFoldDB" id="A0AAD6J435"/>
<dbReference type="Gene3D" id="3.90.120.10">
    <property type="entry name" value="DNA Methylase, subunit A, domain 2"/>
    <property type="match status" value="1"/>
</dbReference>
<dbReference type="InterPro" id="IPR029063">
    <property type="entry name" value="SAM-dependent_MTases_sf"/>
</dbReference>